<dbReference type="EMBL" id="CP157484">
    <property type="protein sequence ID" value="XBO37968.1"/>
    <property type="molecule type" value="Genomic_DNA"/>
</dbReference>
<gene>
    <name evidence="1" type="ORF">ABEG18_19945</name>
</gene>
<protein>
    <submittedName>
        <fullName evidence="1">Uncharacterized protein</fullName>
    </submittedName>
</protein>
<sequence>MRVKAGLDYLVYLETVEPGTPMGTDRLTKVVAEVIANCIPDAFAQPATSRLARVRFDLDGDFSSRERAAFLSLADEILAVLAETRERNEP</sequence>
<dbReference type="AlphaFoldDB" id="A0AAU7JCH4"/>
<evidence type="ECO:0000313" key="1">
    <source>
        <dbReference type="EMBL" id="XBO37968.1"/>
    </source>
</evidence>
<name>A0AAU7JCH4_9HYPH</name>
<reference evidence="1" key="1">
    <citation type="submission" date="2024-05" db="EMBL/GenBank/DDBJ databases">
        <authorList>
            <person name="Kim S."/>
            <person name="Heo J."/>
            <person name="Choi H."/>
            <person name="Choi Y."/>
            <person name="Kwon S.-W."/>
            <person name="Kim Y."/>
        </authorList>
    </citation>
    <scope>NUCLEOTIDE SEQUENCE</scope>
    <source>
        <strain evidence="1">KACC 23698</strain>
    </source>
</reference>
<accession>A0AAU7JCH4</accession>
<organism evidence="1">
    <name type="scientific">Alsobacter sp. KACC 23698</name>
    <dbReference type="NCBI Taxonomy" id="3149229"/>
    <lineage>
        <taxon>Bacteria</taxon>
        <taxon>Pseudomonadati</taxon>
        <taxon>Pseudomonadota</taxon>
        <taxon>Alphaproteobacteria</taxon>
        <taxon>Hyphomicrobiales</taxon>
        <taxon>Alsobacteraceae</taxon>
        <taxon>Alsobacter</taxon>
    </lineage>
</organism>
<dbReference type="RefSeq" id="WP_406854794.1">
    <property type="nucleotide sequence ID" value="NZ_CP157484.1"/>
</dbReference>
<proteinExistence type="predicted"/>